<comment type="caution">
    <text evidence="3">The sequence shown here is derived from an EMBL/GenBank/DDBJ whole genome shotgun (WGS) entry which is preliminary data.</text>
</comment>
<dbReference type="Gene3D" id="3.30.420.40">
    <property type="match status" value="2"/>
</dbReference>
<feature type="compositionally biased region" description="Polar residues" evidence="1">
    <location>
        <begin position="427"/>
        <end position="453"/>
    </location>
</feature>
<reference evidence="3 4" key="1">
    <citation type="journal article" date="2017" name="Genome Announc.">
        <title>Draft Genome Sequence of Romboutsia weinsteinii sp. nov. Strain CCRI-19649(T) Isolated from Surface Water.</title>
        <authorList>
            <person name="Maheux A.F."/>
            <person name="Boudreau D.K."/>
            <person name="Berube E."/>
            <person name="Boissinot M."/>
            <person name="Cantin P."/>
            <person name="Raymond F."/>
            <person name="Corbeil J."/>
            <person name="Omar R.F."/>
            <person name="Bergeron M.G."/>
        </authorList>
    </citation>
    <scope>NUCLEOTIDE SEQUENCE [LARGE SCALE GENOMIC DNA]</scope>
    <source>
        <strain evidence="3 4">CCRI-19649</strain>
    </source>
</reference>
<evidence type="ECO:0008006" key="5">
    <source>
        <dbReference type="Google" id="ProtNLM"/>
    </source>
</evidence>
<evidence type="ECO:0000313" key="3">
    <source>
        <dbReference type="EMBL" id="RDY26658.1"/>
    </source>
</evidence>
<dbReference type="Gene3D" id="3.30.1490.300">
    <property type="match status" value="1"/>
</dbReference>
<evidence type="ECO:0000313" key="4">
    <source>
        <dbReference type="Proteomes" id="UP000215694"/>
    </source>
</evidence>
<keyword evidence="2" id="KW-1133">Transmembrane helix</keyword>
<keyword evidence="2" id="KW-0472">Membrane</keyword>
<dbReference type="Pfam" id="PF11104">
    <property type="entry name" value="PilM_2"/>
    <property type="match status" value="1"/>
</dbReference>
<accession>A0A371J1W9</accession>
<dbReference type="EMBL" id="NOJY02000022">
    <property type="protein sequence ID" value="RDY26658.1"/>
    <property type="molecule type" value="Genomic_DNA"/>
</dbReference>
<feature type="transmembrane region" description="Helical" evidence="2">
    <location>
        <begin position="329"/>
        <end position="347"/>
    </location>
</feature>
<dbReference type="AlphaFoldDB" id="A0A371J1W9"/>
<protein>
    <recommendedName>
        <fullName evidence="5">Pilus assembly protein PilM</fullName>
    </recommendedName>
</protein>
<gene>
    <name evidence="3" type="ORF">CHL78_012495</name>
</gene>
<evidence type="ECO:0000256" key="1">
    <source>
        <dbReference type="SAM" id="MobiDB-lite"/>
    </source>
</evidence>
<organism evidence="3 4">
    <name type="scientific">Romboutsia weinsteinii</name>
    <dbReference type="NCBI Taxonomy" id="2020949"/>
    <lineage>
        <taxon>Bacteria</taxon>
        <taxon>Bacillati</taxon>
        <taxon>Bacillota</taxon>
        <taxon>Clostridia</taxon>
        <taxon>Peptostreptococcales</taxon>
        <taxon>Peptostreptococcaceae</taxon>
        <taxon>Romboutsia</taxon>
    </lineage>
</organism>
<feature type="region of interest" description="Disordered" evidence="1">
    <location>
        <begin position="427"/>
        <end position="461"/>
    </location>
</feature>
<dbReference type="RefSeq" id="WP_094369594.1">
    <property type="nucleotide sequence ID" value="NZ_NOJY02000022.1"/>
</dbReference>
<name>A0A371J1W9_9FIRM</name>
<evidence type="ECO:0000256" key="2">
    <source>
        <dbReference type="SAM" id="Phobius"/>
    </source>
</evidence>
<dbReference type="InterPro" id="IPR005883">
    <property type="entry name" value="PilM"/>
</dbReference>
<dbReference type="OrthoDB" id="1747983at2"/>
<proteinExistence type="predicted"/>
<keyword evidence="4" id="KW-1185">Reference proteome</keyword>
<keyword evidence="2" id="KW-0812">Transmembrane</keyword>
<dbReference type="Proteomes" id="UP000215694">
    <property type="component" value="Unassembled WGS sequence"/>
</dbReference>
<sequence>MSKLYISYYGDFVSVVDGYYKKDKFIIDDVYFLSSDDIESNFTDKYNLLKHALKKNQSKAKSAVLCLNTQDVIVKSNKINKIDPKDLDSIMSMEIDEMISLEREEYTFSYEVIREFTEQGEDYLDLILAGLYTKEVETIIDIFTENNLKLECIDILPAAYSRVLKEIEYTDIMIVDTGDYSTAIEIYKEDSLYIHDNVPVRLGQNAQEYDYMRLVDEANGLMNYYSSRNFGKIVDTILIVGKYAHNEEVRRNFSKLFGSEIIPGIENLYDIYTDIKGDIQSNELNMIVETIGCMLREVKKHQYYRMNLLPTEMKKQEERNKQLLKTLKVIPIVLVILYIPILSLTMMKKLTDDKLNEVNSHIEQIKEDHKQISDIDNKIRLKQEEIEIYDMLIKKEPRWGDILTSIDKNIPYKVFLENLSLSYVPQESNVQESTDNSGNADITSDNGQNQTEDSSSENKETPIYDKIPNLIIMSGTVATPSDAGKFVYNLKSLPYFEEVKFPGITEKVSGDEKNKKTSYSFSITAKLKEGIVTNE</sequence>